<comment type="caution">
    <text evidence="9">The sequence shown here is derived from an EMBL/GenBank/DDBJ whole genome shotgun (WGS) entry which is preliminary data.</text>
</comment>
<evidence type="ECO:0000259" key="8">
    <source>
        <dbReference type="PROSITE" id="PS50850"/>
    </source>
</evidence>
<dbReference type="InterPro" id="IPR036259">
    <property type="entry name" value="MFS_trans_sf"/>
</dbReference>
<dbReference type="GO" id="GO:0005886">
    <property type="term" value="C:plasma membrane"/>
    <property type="evidence" value="ECO:0007669"/>
    <property type="project" value="UniProtKB-SubCell"/>
</dbReference>
<feature type="transmembrane region" description="Helical" evidence="7">
    <location>
        <begin position="258"/>
        <end position="281"/>
    </location>
</feature>
<proteinExistence type="predicted"/>
<dbReference type="PANTHER" id="PTHR23513:SF6">
    <property type="entry name" value="MAJOR FACILITATOR SUPERFAMILY ASSOCIATED DOMAIN-CONTAINING PROTEIN"/>
    <property type="match status" value="1"/>
</dbReference>
<protein>
    <submittedName>
        <fullName evidence="9">MFS transporter</fullName>
    </submittedName>
</protein>
<reference evidence="9 10" key="1">
    <citation type="submission" date="2019-10" db="EMBL/GenBank/DDBJ databases">
        <title>Bifidobacterium from non-human primates.</title>
        <authorList>
            <person name="Modesto M."/>
        </authorList>
    </citation>
    <scope>NUCLEOTIDE SEQUENCE [LARGE SCALE GENOMIC DNA]</scope>
    <source>
        <strain evidence="9 10">TRE17</strain>
    </source>
</reference>
<evidence type="ECO:0000313" key="9">
    <source>
        <dbReference type="EMBL" id="NEG90322.1"/>
    </source>
</evidence>
<keyword evidence="3 7" id="KW-0812">Transmembrane</keyword>
<evidence type="ECO:0000256" key="3">
    <source>
        <dbReference type="ARBA" id="ARBA00022692"/>
    </source>
</evidence>
<comment type="subcellular location">
    <subcellularLocation>
        <location evidence="1">Cell membrane</location>
        <topology evidence="1">Multi-pass membrane protein</topology>
    </subcellularLocation>
</comment>
<dbReference type="Pfam" id="PF07690">
    <property type="entry name" value="MFS_1"/>
    <property type="match status" value="1"/>
</dbReference>
<feature type="transmembrane region" description="Helical" evidence="7">
    <location>
        <begin position="413"/>
        <end position="433"/>
    </location>
</feature>
<feature type="region of interest" description="Disordered" evidence="6">
    <location>
        <begin position="1"/>
        <end position="23"/>
    </location>
</feature>
<evidence type="ECO:0000256" key="6">
    <source>
        <dbReference type="SAM" id="MobiDB-lite"/>
    </source>
</evidence>
<dbReference type="EMBL" id="WHZW01000022">
    <property type="protein sequence ID" value="NEG90322.1"/>
    <property type="molecule type" value="Genomic_DNA"/>
</dbReference>
<evidence type="ECO:0000256" key="5">
    <source>
        <dbReference type="ARBA" id="ARBA00023136"/>
    </source>
</evidence>
<feature type="transmembrane region" description="Helical" evidence="7">
    <location>
        <begin position="322"/>
        <end position="340"/>
    </location>
</feature>
<dbReference type="InterPro" id="IPR020846">
    <property type="entry name" value="MFS_dom"/>
</dbReference>
<feature type="transmembrane region" description="Helical" evidence="7">
    <location>
        <begin position="293"/>
        <end position="315"/>
    </location>
</feature>
<feature type="compositionally biased region" description="Polar residues" evidence="6">
    <location>
        <begin position="1"/>
        <end position="11"/>
    </location>
</feature>
<evidence type="ECO:0000313" key="10">
    <source>
        <dbReference type="Proteomes" id="UP000469194"/>
    </source>
</evidence>
<evidence type="ECO:0000256" key="7">
    <source>
        <dbReference type="SAM" id="Phobius"/>
    </source>
</evidence>
<keyword evidence="5 7" id="KW-0472">Membrane</keyword>
<feature type="domain" description="Major facilitator superfamily (MFS) profile" evidence="8">
    <location>
        <begin position="257"/>
        <end position="447"/>
    </location>
</feature>
<sequence>MNSITNDTAVTGSPAAPAPHVTRTPLWRNPQYRAWFTADTASGVGLAMKGFAISLIAFSLTHSLPAAGWLATASVIAAQVADVFGGTLVDRHHRKRLIILNAVCGTVLWGVVFVLLATGLLTFPVFAVIIVTASTINGLFGGATNAMLRSIIPTADYPKAQSLNQGRDSVIGLAGSPLGGMLYAFGAWAPFAAASLMYAVAGVSAGMLRVDEHVRDAIGRNGERGNANATTDATVSARGSFVDDFVAGWRWTLRRRTLMAICTIAALLNFGINGIFAAVQLQMVGSGVDSVRIGFVSTAVGTGLLVGAVIAARVCDRMEVGTGLVVMSLVALATMVPMLVSHAYPVILVSSLLCGLPIPTINSLVMGFVFAKVPTDMQGRVDSFTNLLGMLPTMFCSAIAGSLLPTIGFRMTVTLFLLALAANVAIVLAMPTLRTIPSADRWDEAEL</sequence>
<feature type="transmembrane region" description="Helical" evidence="7">
    <location>
        <begin position="346"/>
        <end position="371"/>
    </location>
</feature>
<accession>A0A6N9Z6S5</accession>
<dbReference type="CDD" id="cd06173">
    <property type="entry name" value="MFS_MefA_like"/>
    <property type="match status" value="1"/>
</dbReference>
<organism evidence="9 10">
    <name type="scientific">Bifidobacterium aerophilum</name>
    <dbReference type="NCBI Taxonomy" id="1798155"/>
    <lineage>
        <taxon>Bacteria</taxon>
        <taxon>Bacillati</taxon>
        <taxon>Actinomycetota</taxon>
        <taxon>Actinomycetes</taxon>
        <taxon>Bifidobacteriales</taxon>
        <taxon>Bifidobacteriaceae</taxon>
        <taxon>Bifidobacterium</taxon>
    </lineage>
</organism>
<name>A0A6N9Z6S5_9BIFI</name>
<dbReference type="AlphaFoldDB" id="A0A6N9Z6S5"/>
<feature type="transmembrane region" description="Helical" evidence="7">
    <location>
        <begin position="36"/>
        <end position="60"/>
    </location>
</feature>
<dbReference type="PROSITE" id="PS50850">
    <property type="entry name" value="MFS"/>
    <property type="match status" value="1"/>
</dbReference>
<gene>
    <name evidence="9" type="ORF">GFD25_10075</name>
</gene>
<dbReference type="SUPFAM" id="SSF103473">
    <property type="entry name" value="MFS general substrate transporter"/>
    <property type="match status" value="1"/>
</dbReference>
<feature type="transmembrane region" description="Helical" evidence="7">
    <location>
        <begin position="66"/>
        <end position="85"/>
    </location>
</feature>
<dbReference type="GO" id="GO:0022857">
    <property type="term" value="F:transmembrane transporter activity"/>
    <property type="evidence" value="ECO:0007669"/>
    <property type="project" value="InterPro"/>
</dbReference>
<evidence type="ECO:0000256" key="4">
    <source>
        <dbReference type="ARBA" id="ARBA00022989"/>
    </source>
</evidence>
<evidence type="ECO:0000256" key="2">
    <source>
        <dbReference type="ARBA" id="ARBA00022475"/>
    </source>
</evidence>
<feature type="transmembrane region" description="Helical" evidence="7">
    <location>
        <begin position="383"/>
        <end position="407"/>
    </location>
</feature>
<keyword evidence="10" id="KW-1185">Reference proteome</keyword>
<keyword evidence="4 7" id="KW-1133">Transmembrane helix</keyword>
<dbReference type="RefSeq" id="WP_163232469.1">
    <property type="nucleotide sequence ID" value="NZ_WHZW01000022.1"/>
</dbReference>
<dbReference type="Gene3D" id="1.20.1250.20">
    <property type="entry name" value="MFS general substrate transporter like domains"/>
    <property type="match status" value="1"/>
</dbReference>
<dbReference type="PANTHER" id="PTHR23513">
    <property type="entry name" value="INTEGRAL MEMBRANE EFFLUX PROTEIN-RELATED"/>
    <property type="match status" value="1"/>
</dbReference>
<dbReference type="InterPro" id="IPR011701">
    <property type="entry name" value="MFS"/>
</dbReference>
<evidence type="ECO:0000256" key="1">
    <source>
        <dbReference type="ARBA" id="ARBA00004651"/>
    </source>
</evidence>
<feature type="transmembrane region" description="Helical" evidence="7">
    <location>
        <begin position="191"/>
        <end position="210"/>
    </location>
</feature>
<dbReference type="Proteomes" id="UP000469194">
    <property type="component" value="Unassembled WGS sequence"/>
</dbReference>
<keyword evidence="2" id="KW-1003">Cell membrane</keyword>